<keyword evidence="4 8" id="KW-0375">Hydrogen ion transport</keyword>
<feature type="compositionally biased region" description="Low complexity" evidence="9">
    <location>
        <begin position="173"/>
        <end position="186"/>
    </location>
</feature>
<keyword evidence="5 8" id="KW-1133">Transmembrane helix</keyword>
<feature type="region of interest" description="Disordered" evidence="9">
    <location>
        <begin position="141"/>
        <end position="218"/>
    </location>
</feature>
<proteinExistence type="inferred from homology"/>
<sequence length="481" mass="55412">MQNPQSSGPWRPWRRLRRWYFKTPERALDAAYRAALAIQKLEQEYFQGQMMTADGGYTGLEWGQLKSERDRNLAIIQRRLREFRASRSTLNWLTRSPFGPIPLQATDASKSRYSPDETYQFSENLKKLKVIDEIAAKYLSRRPSAQQPSQPLAAEQSSNPPSVPQKASKSDRNPPLGGSSPSPRLNRGATNPNRSWRDEFNSSRQSREETASDVESISGQASLLPRSILRTLNRIKEELDPNAEEDVVEKFRYSKSKTVISLKFILLLILVPLLTHQVSKNFLIRPIYNEFFQDTVDVFINPDFEEEAYQELRHYEERLRFRIAIGSAPPLSDEEFEERVNEEAQTIARKFQAMSDNALQNVFADLFSLGGFILVLVNSKREIAVVKSFIDDLIYGLSDSAKAFIIILFTDIFVGYHSPHGWEIILEGVSHHFGLPESRDFNFMFIATFPVILDTVMKYWIFRYLNRISPSAVATYRNMNE</sequence>
<comment type="similarity">
    <text evidence="8">Belongs to the CemA family.</text>
</comment>
<feature type="compositionally biased region" description="Polar residues" evidence="9">
    <location>
        <begin position="143"/>
        <end position="160"/>
    </location>
</feature>
<dbReference type="HAMAP" id="MF_01308">
    <property type="entry name" value="CemA_PxcA"/>
    <property type="match status" value="1"/>
</dbReference>
<gene>
    <name evidence="8" type="primary">pxcA</name>
    <name evidence="10" type="ORF">NEA10_16240</name>
</gene>
<feature type="transmembrane region" description="Helical" evidence="8">
    <location>
        <begin position="441"/>
        <end position="461"/>
    </location>
</feature>
<evidence type="ECO:0000256" key="7">
    <source>
        <dbReference type="ARBA" id="ARBA00023136"/>
    </source>
</evidence>
<dbReference type="PANTHER" id="PTHR33650:SF2">
    <property type="entry name" value="CHLOROPLAST ENVELOPE MEMBRANE PROTEIN"/>
    <property type="match status" value="1"/>
</dbReference>
<dbReference type="InterPro" id="IPR004282">
    <property type="entry name" value="CemA"/>
</dbReference>
<dbReference type="Pfam" id="PF03040">
    <property type="entry name" value="CemA"/>
    <property type="match status" value="1"/>
</dbReference>
<comment type="caution">
    <text evidence="8">Lacks conserved residue(s) required for the propagation of feature annotation.</text>
</comment>
<keyword evidence="3 8" id="KW-0812">Transmembrane</keyword>
<keyword evidence="8" id="KW-1003">Cell membrane</keyword>
<evidence type="ECO:0000256" key="5">
    <source>
        <dbReference type="ARBA" id="ARBA00022989"/>
    </source>
</evidence>
<dbReference type="RefSeq" id="WP_252662406.1">
    <property type="nucleotide sequence ID" value="NZ_CP098611.1"/>
</dbReference>
<evidence type="ECO:0000256" key="8">
    <source>
        <dbReference type="HAMAP-Rule" id="MF_01308"/>
    </source>
</evidence>
<evidence type="ECO:0000313" key="10">
    <source>
        <dbReference type="EMBL" id="USR90374.1"/>
    </source>
</evidence>
<dbReference type="Proteomes" id="UP001056708">
    <property type="component" value="Chromosome"/>
</dbReference>
<protein>
    <recommendedName>
        <fullName evidence="8">Proton extrusion protein PxcA</fullName>
    </recommendedName>
</protein>
<comment type="function">
    <text evidence="8">Required for H(+) efflux immediately after light irradiation to form a rapid H(+) concentration gradient across the thylakoid membranes. Together with PxcL, contributes to transient H(+) uptake following dark to light transition.</text>
</comment>
<evidence type="ECO:0000256" key="1">
    <source>
        <dbReference type="ARBA" id="ARBA00004141"/>
    </source>
</evidence>
<dbReference type="EMBL" id="CP098611">
    <property type="protein sequence ID" value="USR90374.1"/>
    <property type="molecule type" value="Genomic_DNA"/>
</dbReference>
<keyword evidence="2 8" id="KW-0813">Transport</keyword>
<reference evidence="10" key="1">
    <citation type="submission" date="2022-06" db="EMBL/GenBank/DDBJ databases">
        <title>Genome sequence of Phormidium yuhuli AB48 isolated from an industrial photobioreactor environment.</title>
        <authorList>
            <person name="Qiu Y."/>
            <person name="Noonan A.J.C."/>
            <person name="Dofher K."/>
            <person name="Koch M."/>
            <person name="Kieft B."/>
            <person name="Lin X."/>
            <person name="Ziels R.M."/>
            <person name="Hallam S.J."/>
        </authorList>
    </citation>
    <scope>NUCLEOTIDE SEQUENCE</scope>
    <source>
        <strain evidence="10">AB48</strain>
    </source>
</reference>
<keyword evidence="11" id="KW-1185">Reference proteome</keyword>
<feature type="compositionally biased region" description="Basic and acidic residues" evidence="9">
    <location>
        <begin position="195"/>
        <end position="210"/>
    </location>
</feature>
<accession>A0ABY5AMD0</accession>
<keyword evidence="6 8" id="KW-0406">Ion transport</keyword>
<dbReference type="PANTHER" id="PTHR33650">
    <property type="entry name" value="CHLOROPLAST ENVELOPE MEMBRANE PROTEIN-RELATED"/>
    <property type="match status" value="1"/>
</dbReference>
<evidence type="ECO:0000256" key="9">
    <source>
        <dbReference type="SAM" id="MobiDB-lite"/>
    </source>
</evidence>
<evidence type="ECO:0000256" key="6">
    <source>
        <dbReference type="ARBA" id="ARBA00023065"/>
    </source>
</evidence>
<evidence type="ECO:0000313" key="11">
    <source>
        <dbReference type="Proteomes" id="UP001056708"/>
    </source>
</evidence>
<organism evidence="10 11">
    <name type="scientific">Phormidium yuhuli AB48</name>
    <dbReference type="NCBI Taxonomy" id="2940671"/>
    <lineage>
        <taxon>Bacteria</taxon>
        <taxon>Bacillati</taxon>
        <taxon>Cyanobacteriota</taxon>
        <taxon>Cyanophyceae</taxon>
        <taxon>Oscillatoriophycideae</taxon>
        <taxon>Oscillatoriales</taxon>
        <taxon>Oscillatoriaceae</taxon>
        <taxon>Phormidium</taxon>
        <taxon>Phormidium yuhuli</taxon>
    </lineage>
</organism>
<dbReference type="NCBIfam" id="NF002703">
    <property type="entry name" value="PRK02507.1-1"/>
    <property type="match status" value="1"/>
</dbReference>
<evidence type="ECO:0000256" key="2">
    <source>
        <dbReference type="ARBA" id="ARBA00022448"/>
    </source>
</evidence>
<name>A0ABY5AMD0_9CYAN</name>
<comment type="subcellular location">
    <subcellularLocation>
        <location evidence="8">Cell inner membrane</location>
        <topology evidence="8">Multi-pass membrane protein</topology>
    </subcellularLocation>
    <subcellularLocation>
        <location evidence="1">Membrane</location>
        <topology evidence="1">Multi-pass membrane protein</topology>
    </subcellularLocation>
</comment>
<evidence type="ECO:0000256" key="3">
    <source>
        <dbReference type="ARBA" id="ARBA00022692"/>
    </source>
</evidence>
<evidence type="ECO:0000256" key="4">
    <source>
        <dbReference type="ARBA" id="ARBA00022781"/>
    </source>
</evidence>
<keyword evidence="8" id="KW-0997">Cell inner membrane</keyword>
<keyword evidence="7 8" id="KW-0472">Membrane</keyword>